<evidence type="ECO:0000259" key="7">
    <source>
        <dbReference type="Pfam" id="PF02754"/>
    </source>
</evidence>
<reference evidence="9 10" key="1">
    <citation type="submission" date="2018-06" db="EMBL/GenBank/DDBJ databases">
        <authorList>
            <person name="Strepis N."/>
        </authorList>
    </citation>
    <scope>NUCLEOTIDE SEQUENCE [LARGE SCALE GENOMIC DNA]</scope>
    <source>
        <strain evidence="9">LUCI</strain>
    </source>
</reference>
<dbReference type="InterPro" id="IPR009051">
    <property type="entry name" value="Helical_ferredxn"/>
</dbReference>
<keyword evidence="3" id="KW-0479">Metal-binding</keyword>
<dbReference type="InterPro" id="IPR017900">
    <property type="entry name" value="4Fe4S_Fe_S_CS"/>
</dbReference>
<gene>
    <name evidence="9" type="ORF">LUCI_1126</name>
</gene>
<evidence type="ECO:0000313" key="10">
    <source>
        <dbReference type="Proteomes" id="UP000277811"/>
    </source>
</evidence>
<dbReference type="Pfam" id="PF13183">
    <property type="entry name" value="Fer4_8"/>
    <property type="match status" value="1"/>
</dbReference>
<keyword evidence="10" id="KW-1185">Reference proteome</keyword>
<keyword evidence="1" id="KW-0813">Transport</keyword>
<dbReference type="PROSITE" id="PS00198">
    <property type="entry name" value="4FE4S_FER_1"/>
    <property type="match status" value="1"/>
</dbReference>
<keyword evidence="5" id="KW-0408">Iron</keyword>
<organism evidence="9 10">
    <name type="scientific">Lucifera butyrica</name>
    <dbReference type="NCBI Taxonomy" id="1351585"/>
    <lineage>
        <taxon>Bacteria</taxon>
        <taxon>Bacillati</taxon>
        <taxon>Bacillota</taxon>
        <taxon>Negativicutes</taxon>
        <taxon>Veillonellales</taxon>
        <taxon>Veillonellaceae</taxon>
        <taxon>Lucifera</taxon>
    </lineage>
</organism>
<dbReference type="InterPro" id="IPR017896">
    <property type="entry name" value="4Fe4S_Fe-S-bd"/>
</dbReference>
<dbReference type="InterPro" id="IPR004017">
    <property type="entry name" value="Cys_rich_dom"/>
</dbReference>
<dbReference type="GO" id="GO:0016491">
    <property type="term" value="F:oxidoreductase activity"/>
    <property type="evidence" value="ECO:0007669"/>
    <property type="project" value="UniProtKB-ARBA"/>
</dbReference>
<evidence type="ECO:0000256" key="6">
    <source>
        <dbReference type="ARBA" id="ARBA00023014"/>
    </source>
</evidence>
<keyword evidence="6" id="KW-0411">Iron-sulfur</keyword>
<dbReference type="AlphaFoldDB" id="A0A498R452"/>
<proteinExistence type="predicted"/>
<dbReference type="Proteomes" id="UP000277811">
    <property type="component" value="Unassembled WGS sequence"/>
</dbReference>
<protein>
    <submittedName>
        <fullName evidence="9">Alpha-helical ferredoxin</fullName>
    </submittedName>
</protein>
<evidence type="ECO:0000313" key="9">
    <source>
        <dbReference type="EMBL" id="VBB05915.1"/>
    </source>
</evidence>
<keyword evidence="4" id="KW-0249">Electron transport</keyword>
<sequence>MLKIPLNIAKDKDAAAIGFAAVPAAEQPSRALKEMEHLKNSLRSLMVMLETCTKCGRCAEQCHSYLGTQDYNNVPAARAELMRRVYKRYFTLAGKVMGRFVGAADFDGETIARWITYFYQCNECRRCSLFCPFGIDTAEVTIAARHILSQLGIMPKFMQGIGANMAKTGNNMGLPPLAIADTAEFMEDEMREETGLDIKIPVDKPDSDVLYIPSSADFFTNVDTMIGAAKLFYSLGFNWTISSEILEAANFGLLFNLNTMREQNQRLKRAAQKLGAGLVIQGECGHGWRAAKMYTEGASGPVPFELRHIHEITAEHLARLPLKKLNLRVTLHDPCNYARGGGIIEQPRQILRAIVTDFVEMTPNREENFCCGGGSGLLMDEMKEIRMQLGKKKAEQVKALGRLDYLVIPCSICKAQMPAVMEYYGMADLKMGGLMDLVGQALVLSP</sequence>
<dbReference type="GO" id="GO:0051539">
    <property type="term" value="F:4 iron, 4 sulfur cluster binding"/>
    <property type="evidence" value="ECO:0007669"/>
    <property type="project" value="UniProtKB-KW"/>
</dbReference>
<dbReference type="SUPFAM" id="SSF46548">
    <property type="entry name" value="alpha-helical ferredoxin"/>
    <property type="match status" value="1"/>
</dbReference>
<keyword evidence="2" id="KW-0004">4Fe-4S</keyword>
<evidence type="ECO:0000259" key="8">
    <source>
        <dbReference type="Pfam" id="PF13183"/>
    </source>
</evidence>
<dbReference type="PANTHER" id="PTHR43551">
    <property type="entry name" value="FUMARATE REDUCTASE IRON-SULFUR SUBUNIT"/>
    <property type="match status" value="1"/>
</dbReference>
<dbReference type="Pfam" id="PF02754">
    <property type="entry name" value="CCG"/>
    <property type="match status" value="1"/>
</dbReference>
<dbReference type="GO" id="GO:0046872">
    <property type="term" value="F:metal ion binding"/>
    <property type="evidence" value="ECO:0007669"/>
    <property type="project" value="UniProtKB-KW"/>
</dbReference>
<dbReference type="PANTHER" id="PTHR43551:SF1">
    <property type="entry name" value="HETERODISULFIDE REDUCTASE"/>
    <property type="match status" value="1"/>
</dbReference>
<feature type="domain" description="Cysteine-rich" evidence="7">
    <location>
        <begin position="329"/>
        <end position="417"/>
    </location>
</feature>
<evidence type="ECO:0000256" key="1">
    <source>
        <dbReference type="ARBA" id="ARBA00022448"/>
    </source>
</evidence>
<dbReference type="NCBIfam" id="NF045796">
    <property type="entry name" value="DsrK"/>
    <property type="match status" value="1"/>
</dbReference>
<dbReference type="RefSeq" id="WP_207857053.1">
    <property type="nucleotide sequence ID" value="NZ_UPPP01000060.1"/>
</dbReference>
<accession>A0A498R452</accession>
<evidence type="ECO:0000256" key="3">
    <source>
        <dbReference type="ARBA" id="ARBA00022723"/>
    </source>
</evidence>
<feature type="domain" description="4Fe-4S ferredoxin-type" evidence="8">
    <location>
        <begin position="49"/>
        <end position="135"/>
    </location>
</feature>
<evidence type="ECO:0000256" key="5">
    <source>
        <dbReference type="ARBA" id="ARBA00023004"/>
    </source>
</evidence>
<name>A0A498R452_9FIRM</name>
<dbReference type="EMBL" id="UPPP01000060">
    <property type="protein sequence ID" value="VBB05915.1"/>
    <property type="molecule type" value="Genomic_DNA"/>
</dbReference>
<dbReference type="Gene3D" id="1.10.1060.10">
    <property type="entry name" value="Alpha-helical ferredoxin"/>
    <property type="match status" value="1"/>
</dbReference>
<evidence type="ECO:0000256" key="4">
    <source>
        <dbReference type="ARBA" id="ARBA00022982"/>
    </source>
</evidence>
<evidence type="ECO:0000256" key="2">
    <source>
        <dbReference type="ARBA" id="ARBA00022485"/>
    </source>
</evidence>